<dbReference type="InterPro" id="IPR052953">
    <property type="entry name" value="Ser-rich/MCO-related"/>
</dbReference>
<comment type="caution">
    <text evidence="3">The sequence shown here is derived from an EMBL/GenBank/DDBJ whole genome shotgun (WGS) entry which is preliminary data.</text>
</comment>
<dbReference type="SUPFAM" id="SSF49503">
    <property type="entry name" value="Cupredoxins"/>
    <property type="match status" value="1"/>
</dbReference>
<keyword evidence="2" id="KW-0732">Signal</keyword>
<dbReference type="PANTHER" id="PTHR34883:SF4">
    <property type="entry name" value="CUPREDOXIN"/>
    <property type="match status" value="1"/>
</dbReference>
<feature type="chain" id="PRO_5019299238" evidence="2">
    <location>
        <begin position="20"/>
        <end position="279"/>
    </location>
</feature>
<dbReference type="CDD" id="cd00920">
    <property type="entry name" value="Cupredoxin"/>
    <property type="match status" value="1"/>
</dbReference>
<name>A0A420IWU8_9PEZI</name>
<gene>
    <name evidence="3" type="ORF">GcC1_050024</name>
</gene>
<dbReference type="OrthoDB" id="1921208at2759"/>
<dbReference type="EMBL" id="MCBR01005069">
    <property type="protein sequence ID" value="RKF79012.1"/>
    <property type="molecule type" value="Genomic_DNA"/>
</dbReference>
<dbReference type="Proteomes" id="UP000285405">
    <property type="component" value="Unassembled WGS sequence"/>
</dbReference>
<reference evidence="3 4" key="1">
    <citation type="journal article" date="2018" name="BMC Genomics">
        <title>Comparative genome analyses reveal sequence features reflecting distinct modes of host-adaptation between dicot and monocot powdery mildew.</title>
        <authorList>
            <person name="Wu Y."/>
            <person name="Ma X."/>
            <person name="Pan Z."/>
            <person name="Kale S.D."/>
            <person name="Song Y."/>
            <person name="King H."/>
            <person name="Zhang Q."/>
            <person name="Presley C."/>
            <person name="Deng X."/>
            <person name="Wei C.I."/>
            <person name="Xiao S."/>
        </authorList>
    </citation>
    <scope>NUCLEOTIDE SEQUENCE [LARGE SCALE GENOMIC DNA]</scope>
    <source>
        <strain evidence="3">UCSC1</strain>
    </source>
</reference>
<protein>
    <submittedName>
        <fullName evidence="3">Putative serine-threonine rich</fullName>
    </submittedName>
</protein>
<proteinExistence type="predicted"/>
<evidence type="ECO:0000313" key="4">
    <source>
        <dbReference type="Proteomes" id="UP000285405"/>
    </source>
</evidence>
<dbReference type="AlphaFoldDB" id="A0A420IWU8"/>
<accession>A0A420IWU8</accession>
<feature type="compositionally biased region" description="Basic and acidic residues" evidence="1">
    <location>
        <begin position="207"/>
        <end position="240"/>
    </location>
</feature>
<evidence type="ECO:0000313" key="3">
    <source>
        <dbReference type="EMBL" id="RKF79012.1"/>
    </source>
</evidence>
<organism evidence="3 4">
    <name type="scientific">Golovinomyces cichoracearum</name>
    <dbReference type="NCBI Taxonomy" id="62708"/>
    <lineage>
        <taxon>Eukaryota</taxon>
        <taxon>Fungi</taxon>
        <taxon>Dikarya</taxon>
        <taxon>Ascomycota</taxon>
        <taxon>Pezizomycotina</taxon>
        <taxon>Leotiomycetes</taxon>
        <taxon>Erysiphales</taxon>
        <taxon>Erysiphaceae</taxon>
        <taxon>Golovinomyces</taxon>
    </lineage>
</organism>
<dbReference type="InterPro" id="IPR008972">
    <property type="entry name" value="Cupredoxin"/>
</dbReference>
<feature type="signal peptide" evidence="2">
    <location>
        <begin position="1"/>
        <end position="19"/>
    </location>
</feature>
<evidence type="ECO:0000256" key="1">
    <source>
        <dbReference type="SAM" id="MobiDB-lite"/>
    </source>
</evidence>
<evidence type="ECO:0000256" key="2">
    <source>
        <dbReference type="SAM" id="SignalP"/>
    </source>
</evidence>
<dbReference type="PANTHER" id="PTHR34883">
    <property type="entry name" value="SERINE-RICH PROTEIN, PUTATIVE-RELATED-RELATED"/>
    <property type="match status" value="1"/>
</dbReference>
<dbReference type="Gene3D" id="2.60.40.420">
    <property type="entry name" value="Cupredoxins - blue copper proteins"/>
    <property type="match status" value="1"/>
</dbReference>
<feature type="region of interest" description="Disordered" evidence="1">
    <location>
        <begin position="204"/>
        <end position="248"/>
    </location>
</feature>
<sequence>MELLIFITLCLKLSRTVLGTSEAVERSYSKSYLDMDQSRVEAAEITQNGGHIQQDNAIVIWVNAGGDHSTQQVNPPMQTKSEGMTHNVVVGGQKGLVFEPEQIHAAVGDMVIFRFMSKNHTVTQSSFDKPCEPMYKGMDSGFMPNPDDIMAPAPQVAMQVTGMKPLWFYCKQATHCGKGMTFSINPGPMGSGKTHEDFKAKAMMSDSGKDNMPKDGYKDMPKDMPKDGYKDTPSPKDAPKMVKGSGESGGACSCSCFCGVSSFPSMGSQGIGSFGGLPG</sequence>